<feature type="transmembrane region" description="Helical" evidence="1">
    <location>
        <begin position="43"/>
        <end position="65"/>
    </location>
</feature>
<dbReference type="AlphaFoldDB" id="A0A7W9SNI6"/>
<evidence type="ECO:0000256" key="1">
    <source>
        <dbReference type="SAM" id="Phobius"/>
    </source>
</evidence>
<evidence type="ECO:0000313" key="3">
    <source>
        <dbReference type="EMBL" id="MBB6049253.1"/>
    </source>
</evidence>
<reference evidence="3 4" key="1">
    <citation type="submission" date="2020-08" db="EMBL/GenBank/DDBJ databases">
        <title>Genomic Encyclopedia of Type Strains, Phase IV (KMG-IV): sequencing the most valuable type-strain genomes for metagenomic binning, comparative biology and taxonomic classification.</title>
        <authorList>
            <person name="Goeker M."/>
        </authorList>
    </citation>
    <scope>NUCLEOTIDE SEQUENCE [LARGE SCALE GENOMIC DNA]</scope>
    <source>
        <strain evidence="3 4">DSM 23562</strain>
    </source>
</reference>
<keyword evidence="1" id="KW-0812">Transmembrane</keyword>
<dbReference type="Proteomes" id="UP000520814">
    <property type="component" value="Unassembled WGS sequence"/>
</dbReference>
<dbReference type="EMBL" id="JACHGW010000001">
    <property type="protein sequence ID" value="MBB6049253.1"/>
    <property type="molecule type" value="Genomic_DNA"/>
</dbReference>
<feature type="transmembrane region" description="Helical" evidence="1">
    <location>
        <begin position="154"/>
        <end position="175"/>
    </location>
</feature>
<comment type="caution">
    <text evidence="3">The sequence shown here is derived from an EMBL/GenBank/DDBJ whole genome shotgun (WGS) entry which is preliminary data.</text>
</comment>
<organism evidence="3 4">
    <name type="scientific">Armatimonas rosea</name>
    <dbReference type="NCBI Taxonomy" id="685828"/>
    <lineage>
        <taxon>Bacteria</taxon>
        <taxon>Bacillati</taxon>
        <taxon>Armatimonadota</taxon>
        <taxon>Armatimonadia</taxon>
        <taxon>Armatimonadales</taxon>
        <taxon>Armatimonadaceae</taxon>
        <taxon>Armatimonas</taxon>
    </lineage>
</organism>
<keyword evidence="1" id="KW-1133">Transmembrane helix</keyword>
<sequence>MGGLATLGMALGSAWVSGINLYATVATLGLLGRFAHLTLPGDLTILTSWWVIGVALVLYVVEFIADKIPVVDHAWDAIHTFLRVPAGAVLAAGAFGHFDPTIKTIAFLIGGTIALSSHGAKAAARPAINAAPGAGALVSLAEDGVAIGTASLAAFYPAAAIVVVVVGVGISLFLFSRIRKALLGLFKKPG</sequence>
<gene>
    <name evidence="3" type="ORF">HNQ39_001015</name>
</gene>
<keyword evidence="4" id="KW-1185">Reference proteome</keyword>
<dbReference type="RefSeq" id="WP_184192864.1">
    <property type="nucleotide sequence ID" value="NZ_JACHGW010000001.1"/>
</dbReference>
<feature type="transmembrane region" description="Helical" evidence="1">
    <location>
        <begin position="12"/>
        <end position="31"/>
    </location>
</feature>
<dbReference type="InterPro" id="IPR025196">
    <property type="entry name" value="DUF4126"/>
</dbReference>
<accession>A0A7W9SNI6</accession>
<dbReference type="Pfam" id="PF13548">
    <property type="entry name" value="DUF4126"/>
    <property type="match status" value="1"/>
</dbReference>
<feature type="domain" description="DUF4126" evidence="2">
    <location>
        <begin position="8"/>
        <end position="174"/>
    </location>
</feature>
<name>A0A7W9SNI6_ARMRO</name>
<evidence type="ECO:0000313" key="4">
    <source>
        <dbReference type="Proteomes" id="UP000520814"/>
    </source>
</evidence>
<proteinExistence type="predicted"/>
<keyword evidence="1" id="KW-0472">Membrane</keyword>
<evidence type="ECO:0000259" key="2">
    <source>
        <dbReference type="Pfam" id="PF13548"/>
    </source>
</evidence>
<protein>
    <recommendedName>
        <fullName evidence="2">DUF4126 domain-containing protein</fullName>
    </recommendedName>
</protein>